<dbReference type="Proteomes" id="UP000664781">
    <property type="component" value="Unassembled WGS sequence"/>
</dbReference>
<gene>
    <name evidence="2" type="ORF">J1792_13455</name>
</gene>
<dbReference type="CDD" id="cd02947">
    <property type="entry name" value="TRX_family"/>
    <property type="match status" value="1"/>
</dbReference>
<dbReference type="InterPro" id="IPR036249">
    <property type="entry name" value="Thioredoxin-like_sf"/>
</dbReference>
<evidence type="ECO:0000259" key="1">
    <source>
        <dbReference type="Pfam" id="PF00085"/>
    </source>
</evidence>
<organism evidence="2 3">
    <name type="scientific">Streptomyces triculaminicus</name>
    <dbReference type="NCBI Taxonomy" id="2816232"/>
    <lineage>
        <taxon>Bacteria</taxon>
        <taxon>Bacillati</taxon>
        <taxon>Actinomycetota</taxon>
        <taxon>Actinomycetes</taxon>
        <taxon>Kitasatosporales</taxon>
        <taxon>Streptomycetaceae</taxon>
        <taxon>Streptomyces</taxon>
    </lineage>
</organism>
<dbReference type="AlphaFoldDB" id="A0A939FKL0"/>
<reference evidence="2" key="1">
    <citation type="submission" date="2021-03" db="EMBL/GenBank/DDBJ databases">
        <title>Streptomyces strains.</title>
        <authorList>
            <person name="Lund M.B."/>
            <person name="Toerring T."/>
        </authorList>
    </citation>
    <scope>NUCLEOTIDE SEQUENCE</scope>
    <source>
        <strain evidence="2">JCM 4242</strain>
    </source>
</reference>
<proteinExistence type="predicted"/>
<name>A0A939FKL0_9ACTN</name>
<dbReference type="EMBL" id="JAFMOF010000002">
    <property type="protein sequence ID" value="MBO0653750.1"/>
    <property type="molecule type" value="Genomic_DNA"/>
</dbReference>
<protein>
    <submittedName>
        <fullName evidence="2">Thioredoxin family protein</fullName>
    </submittedName>
</protein>
<evidence type="ECO:0000313" key="3">
    <source>
        <dbReference type="Proteomes" id="UP000664781"/>
    </source>
</evidence>
<accession>A0A939FKL0</accession>
<dbReference type="Pfam" id="PF00085">
    <property type="entry name" value="Thioredoxin"/>
    <property type="match status" value="1"/>
</dbReference>
<dbReference type="Gene3D" id="3.40.30.10">
    <property type="entry name" value="Glutaredoxin"/>
    <property type="match status" value="1"/>
</dbReference>
<dbReference type="InterPro" id="IPR013766">
    <property type="entry name" value="Thioredoxin_domain"/>
</dbReference>
<comment type="caution">
    <text evidence="2">The sequence shown here is derived from an EMBL/GenBank/DDBJ whole genome shotgun (WGS) entry which is preliminary data.</text>
</comment>
<sequence>MRRQHEETVRLSAADIGAELGARATLVQFSSAFCQPCRATRRVLGEVAAMVDGVAHVEIDAEARLELVRALEVRATPTTLVLDAGGRVVRRAAGQPRRADVIAALGAAV</sequence>
<evidence type="ECO:0000313" key="2">
    <source>
        <dbReference type="EMBL" id="MBO0653750.1"/>
    </source>
</evidence>
<dbReference type="SUPFAM" id="SSF52833">
    <property type="entry name" value="Thioredoxin-like"/>
    <property type="match status" value="1"/>
</dbReference>
<keyword evidence="3" id="KW-1185">Reference proteome</keyword>
<feature type="domain" description="Thioredoxin" evidence="1">
    <location>
        <begin position="23"/>
        <end position="102"/>
    </location>
</feature>